<evidence type="ECO:0000313" key="1">
    <source>
        <dbReference type="EMBL" id="MDN5210518.1"/>
    </source>
</evidence>
<organism evidence="1 2">
    <name type="scientific">Agaribacillus aureus</name>
    <dbReference type="NCBI Taxonomy" id="3051825"/>
    <lineage>
        <taxon>Bacteria</taxon>
        <taxon>Pseudomonadati</taxon>
        <taxon>Bacteroidota</taxon>
        <taxon>Cytophagia</taxon>
        <taxon>Cytophagales</taxon>
        <taxon>Splendidivirgaceae</taxon>
        <taxon>Agaribacillus</taxon>
    </lineage>
</organism>
<sequence length="73" mass="8209">MSVELLITPKYTTSKGKKSIDAGKQFGGSLKKKIIYLMIPDIMSIPHAKMFNPTILFDFPFEMEKGFKGVNLP</sequence>
<name>A0ABT8KYK5_9BACT</name>
<protein>
    <submittedName>
        <fullName evidence="1">Uncharacterized protein</fullName>
    </submittedName>
</protein>
<comment type="caution">
    <text evidence="1">The sequence shown here is derived from an EMBL/GenBank/DDBJ whole genome shotgun (WGS) entry which is preliminary data.</text>
</comment>
<gene>
    <name evidence="1" type="ORF">QQ020_00625</name>
</gene>
<accession>A0ABT8KYK5</accession>
<dbReference type="EMBL" id="JAUJEB010000001">
    <property type="protein sequence ID" value="MDN5210518.1"/>
    <property type="molecule type" value="Genomic_DNA"/>
</dbReference>
<dbReference type="RefSeq" id="WP_346755862.1">
    <property type="nucleotide sequence ID" value="NZ_JAUJEB010000001.1"/>
</dbReference>
<keyword evidence="2" id="KW-1185">Reference proteome</keyword>
<reference evidence="1" key="1">
    <citation type="submission" date="2023-06" db="EMBL/GenBank/DDBJ databases">
        <title>Genomic of Agaribacillus aureum.</title>
        <authorList>
            <person name="Wang G."/>
        </authorList>
    </citation>
    <scope>NUCLEOTIDE SEQUENCE</scope>
    <source>
        <strain evidence="1">BMA12</strain>
    </source>
</reference>
<proteinExistence type="predicted"/>
<evidence type="ECO:0000313" key="2">
    <source>
        <dbReference type="Proteomes" id="UP001172083"/>
    </source>
</evidence>
<dbReference type="Proteomes" id="UP001172083">
    <property type="component" value="Unassembled WGS sequence"/>
</dbReference>